<comment type="caution">
    <text evidence="1">The sequence shown here is derived from an EMBL/GenBank/DDBJ whole genome shotgun (WGS) entry which is preliminary data.</text>
</comment>
<dbReference type="Proteomes" id="UP001519460">
    <property type="component" value="Unassembled WGS sequence"/>
</dbReference>
<gene>
    <name evidence="1" type="ORF">BaRGS_00017504</name>
</gene>
<organism evidence="1 2">
    <name type="scientific">Batillaria attramentaria</name>
    <dbReference type="NCBI Taxonomy" id="370345"/>
    <lineage>
        <taxon>Eukaryota</taxon>
        <taxon>Metazoa</taxon>
        <taxon>Spiralia</taxon>
        <taxon>Lophotrochozoa</taxon>
        <taxon>Mollusca</taxon>
        <taxon>Gastropoda</taxon>
        <taxon>Caenogastropoda</taxon>
        <taxon>Sorbeoconcha</taxon>
        <taxon>Cerithioidea</taxon>
        <taxon>Batillariidae</taxon>
        <taxon>Batillaria</taxon>
    </lineage>
</organism>
<sequence length="120" mass="13736">MNSKTDYRCRPALATLLHMATRQAMQTSHVRDPPLMPLPVFQHEPRLRVEPEEESFFSSEGDVSLLPADADVDNSQPLLFKDMIRKAAYTQCSERQVLMGKVFEQVHVFCINGQHIHSLK</sequence>
<evidence type="ECO:0000313" key="2">
    <source>
        <dbReference type="Proteomes" id="UP001519460"/>
    </source>
</evidence>
<accession>A0ABD0KVR1</accession>
<dbReference type="AlphaFoldDB" id="A0ABD0KVR1"/>
<feature type="non-terminal residue" evidence="1">
    <location>
        <position position="120"/>
    </location>
</feature>
<dbReference type="EMBL" id="JACVVK020000117">
    <property type="protein sequence ID" value="KAK7491233.1"/>
    <property type="molecule type" value="Genomic_DNA"/>
</dbReference>
<protein>
    <submittedName>
        <fullName evidence="1">Uncharacterized protein</fullName>
    </submittedName>
</protein>
<proteinExistence type="predicted"/>
<evidence type="ECO:0000313" key="1">
    <source>
        <dbReference type="EMBL" id="KAK7491233.1"/>
    </source>
</evidence>
<keyword evidence="2" id="KW-1185">Reference proteome</keyword>
<name>A0ABD0KVR1_9CAEN</name>
<reference evidence="1 2" key="1">
    <citation type="journal article" date="2023" name="Sci. Data">
        <title>Genome assembly of the Korean intertidal mud-creeper Batillaria attramentaria.</title>
        <authorList>
            <person name="Patra A.K."/>
            <person name="Ho P.T."/>
            <person name="Jun S."/>
            <person name="Lee S.J."/>
            <person name="Kim Y."/>
            <person name="Won Y.J."/>
        </authorList>
    </citation>
    <scope>NUCLEOTIDE SEQUENCE [LARGE SCALE GENOMIC DNA]</scope>
    <source>
        <strain evidence="1">Wonlab-2016</strain>
    </source>
</reference>